<keyword evidence="10 19" id="KW-0347">Helicase</keyword>
<evidence type="ECO:0000256" key="13">
    <source>
        <dbReference type="ARBA" id="ARBA00023158"/>
    </source>
</evidence>
<evidence type="ECO:0000256" key="15">
    <source>
        <dbReference type="ARBA" id="ARBA00047984"/>
    </source>
</evidence>
<dbReference type="PROSITE" id="PS51194">
    <property type="entry name" value="HELICASE_CTER"/>
    <property type="match status" value="1"/>
</dbReference>
<keyword evidence="8" id="KW-0221">Differentiation</keyword>
<keyword evidence="11" id="KW-0067">ATP-binding</keyword>
<evidence type="ECO:0000256" key="14">
    <source>
        <dbReference type="ARBA" id="ARBA00023254"/>
    </source>
</evidence>
<dbReference type="InterPro" id="IPR013087">
    <property type="entry name" value="Znf_C2H2_type"/>
</dbReference>
<dbReference type="Gene3D" id="3.40.50.300">
    <property type="entry name" value="P-loop containing nucleotide triphosphate hydrolases"/>
    <property type="match status" value="2"/>
</dbReference>
<evidence type="ECO:0000256" key="7">
    <source>
        <dbReference type="ARBA" id="ARBA00022741"/>
    </source>
</evidence>
<organism evidence="19 20">
    <name type="scientific">Hypsibius exemplaris</name>
    <name type="common">Freshwater tardigrade</name>
    <dbReference type="NCBI Taxonomy" id="2072580"/>
    <lineage>
        <taxon>Eukaryota</taxon>
        <taxon>Metazoa</taxon>
        <taxon>Ecdysozoa</taxon>
        <taxon>Tardigrada</taxon>
        <taxon>Eutardigrada</taxon>
        <taxon>Parachela</taxon>
        <taxon>Hypsibioidea</taxon>
        <taxon>Hypsibiidae</taxon>
        <taxon>Hypsibius</taxon>
    </lineage>
</organism>
<dbReference type="Pfam" id="PF00271">
    <property type="entry name" value="Helicase_C"/>
    <property type="match status" value="1"/>
</dbReference>
<dbReference type="InterPro" id="IPR035437">
    <property type="entry name" value="SNase_OB-fold_sf"/>
</dbReference>
<dbReference type="PROSITE" id="PS00690">
    <property type="entry name" value="DEAH_ATP_HELICASE"/>
    <property type="match status" value="1"/>
</dbReference>
<evidence type="ECO:0000256" key="10">
    <source>
        <dbReference type="ARBA" id="ARBA00022806"/>
    </source>
</evidence>
<dbReference type="SUPFAM" id="SSF63748">
    <property type="entry name" value="Tudor/PWWP/MBT"/>
    <property type="match status" value="1"/>
</dbReference>
<comment type="caution">
    <text evidence="19">The sequence shown here is derived from an EMBL/GenBank/DDBJ whole genome shotgun (WGS) entry which is preliminary data.</text>
</comment>
<dbReference type="GO" id="GO:0031047">
    <property type="term" value="P:regulatory ncRNA-mediated gene silencing"/>
    <property type="evidence" value="ECO:0007669"/>
    <property type="project" value="UniProtKB-KW"/>
</dbReference>
<dbReference type="SMART" id="SM00487">
    <property type="entry name" value="DEXDc"/>
    <property type="match status" value="1"/>
</dbReference>
<keyword evidence="7" id="KW-0547">Nucleotide-binding</keyword>
<dbReference type="InterPro" id="IPR002464">
    <property type="entry name" value="DNA/RNA_helicase_DEAH_CS"/>
</dbReference>
<comment type="similarity">
    <text evidence="2">Belongs to the DEAD box helicase family. DEAH subfamily.</text>
</comment>
<dbReference type="CDD" id="cd18791">
    <property type="entry name" value="SF2_C_RHA"/>
    <property type="match status" value="1"/>
</dbReference>
<dbReference type="GO" id="GO:0051321">
    <property type="term" value="P:meiotic cell cycle"/>
    <property type="evidence" value="ECO:0007669"/>
    <property type="project" value="UniProtKB-KW"/>
</dbReference>
<feature type="region of interest" description="Disordered" evidence="16">
    <location>
        <begin position="1"/>
        <end position="29"/>
    </location>
</feature>
<dbReference type="PANTHER" id="PTHR18934:SF113">
    <property type="entry name" value="ATP-DEPENDENT RNA HELICASE TDRD9"/>
    <property type="match status" value="1"/>
</dbReference>
<dbReference type="GO" id="GO:0003724">
    <property type="term" value="F:RNA helicase activity"/>
    <property type="evidence" value="ECO:0007669"/>
    <property type="project" value="UniProtKB-EC"/>
</dbReference>
<dbReference type="SMART" id="SM00847">
    <property type="entry name" value="HA2"/>
    <property type="match status" value="1"/>
</dbReference>
<dbReference type="PROSITE" id="PS51192">
    <property type="entry name" value="HELICASE_ATP_BIND_1"/>
    <property type="match status" value="1"/>
</dbReference>
<dbReference type="GO" id="GO:0007283">
    <property type="term" value="P:spermatogenesis"/>
    <property type="evidence" value="ECO:0007669"/>
    <property type="project" value="UniProtKB-KW"/>
</dbReference>
<evidence type="ECO:0000259" key="17">
    <source>
        <dbReference type="PROSITE" id="PS51192"/>
    </source>
</evidence>
<evidence type="ECO:0000256" key="5">
    <source>
        <dbReference type="ARBA" id="ARBA00022473"/>
    </source>
</evidence>
<keyword evidence="20" id="KW-1185">Reference proteome</keyword>
<dbReference type="InterPro" id="IPR014001">
    <property type="entry name" value="Helicase_ATP-bd"/>
</dbReference>
<evidence type="ECO:0000259" key="18">
    <source>
        <dbReference type="PROSITE" id="PS51194"/>
    </source>
</evidence>
<protein>
    <recommendedName>
        <fullName evidence="4">Probable ATP-dependent RNA helicase spindle-E</fullName>
        <ecNumber evidence="3">3.6.4.13</ecNumber>
    </recommendedName>
</protein>
<evidence type="ECO:0000313" key="20">
    <source>
        <dbReference type="Proteomes" id="UP000192578"/>
    </source>
</evidence>
<dbReference type="GO" id="GO:0005737">
    <property type="term" value="C:cytoplasm"/>
    <property type="evidence" value="ECO:0007669"/>
    <property type="project" value="UniProtKB-SubCell"/>
</dbReference>
<dbReference type="InterPro" id="IPR001650">
    <property type="entry name" value="Helicase_C-like"/>
</dbReference>
<dbReference type="Proteomes" id="UP000192578">
    <property type="component" value="Unassembled WGS sequence"/>
</dbReference>
<dbReference type="InterPro" id="IPR011545">
    <property type="entry name" value="DEAD/DEAH_box_helicase_dom"/>
</dbReference>
<evidence type="ECO:0000256" key="16">
    <source>
        <dbReference type="SAM" id="MobiDB-lite"/>
    </source>
</evidence>
<evidence type="ECO:0000256" key="3">
    <source>
        <dbReference type="ARBA" id="ARBA00012552"/>
    </source>
</evidence>
<evidence type="ECO:0000313" key="19">
    <source>
        <dbReference type="EMBL" id="OQV24998.1"/>
    </source>
</evidence>
<dbReference type="GO" id="GO:0005524">
    <property type="term" value="F:ATP binding"/>
    <property type="evidence" value="ECO:0007669"/>
    <property type="project" value="UniProtKB-KW"/>
</dbReference>
<feature type="domain" description="Helicase C-terminal" evidence="18">
    <location>
        <begin position="466"/>
        <end position="628"/>
    </location>
</feature>
<feature type="domain" description="Helicase ATP-binding" evidence="17">
    <location>
        <begin position="223"/>
        <end position="395"/>
    </location>
</feature>
<accession>A0A1W0XC64</accession>
<dbReference type="GO" id="GO:0030154">
    <property type="term" value="P:cell differentiation"/>
    <property type="evidence" value="ECO:0007669"/>
    <property type="project" value="UniProtKB-KW"/>
</dbReference>
<gene>
    <name evidence="19" type="ORF">BV898_01206</name>
</gene>
<dbReference type="GO" id="GO:0016787">
    <property type="term" value="F:hydrolase activity"/>
    <property type="evidence" value="ECO:0007669"/>
    <property type="project" value="UniProtKB-KW"/>
</dbReference>
<evidence type="ECO:0000256" key="2">
    <source>
        <dbReference type="ARBA" id="ARBA00008792"/>
    </source>
</evidence>
<dbReference type="SUPFAM" id="SSF52540">
    <property type="entry name" value="P-loop containing nucleoside triphosphate hydrolases"/>
    <property type="match status" value="1"/>
</dbReference>
<keyword evidence="12" id="KW-0744">Spermatogenesis</keyword>
<keyword evidence="9" id="KW-0378">Hydrolase</keyword>
<evidence type="ECO:0000256" key="12">
    <source>
        <dbReference type="ARBA" id="ARBA00022871"/>
    </source>
</evidence>
<sequence length="1556" mass="175752">MALTGSESRLTAAGKSRPKVRLQRPGPVPPIEQTLRIIQECRDAKLYGERVKKEGLNQALEDEEMDHERTKEKEIILYKGRSYIDNGPPDSRWFNEYLQSRLIPSKPYVPVVEVPYHFTTDEPELDIEELKKQRLFADPNDVDALLPAAFEALSTADPEDELLQDLYADFEDLKDDESVAGSSPSKSSLAQHRPFKYDRFYNSKQTELYDPGLSVTHSRDEILQSIRDNRVTIIVGQTGTGKTTHIPLFILDECAREGKLCDIMVTQPRRLAAYTNAKRVASLRRDRKGRPWKTGHLVGYHVGMSRHACRYTRLIFCTTAIFLKIAGGQLNLNQFSHIFLDEVHERGQDTDLSLMLVKKMMQENSPNVKLIIMSATMNLTKVKNYFAEAGPTLAPAVVNLSTGYSKEIDEHFLEDICPRMDKPNRMVFELDEPELKPFVCEEAVKLIGRLPHHELTILRPELSCGQHNVTVDHVGAVLMFLPGMPDINDMETLLTKEAEQKGYNWEIMKLHSSLPQEAHDAVMRHPAPNVRRIILSTNVAESSVTIPYVVFVIDFGLTKRLIVDSQLDVPRLAVQWASQANMKQRKGRTGRVTQGTYYCFVPSAFYKRLLEHEKPDITVSPLHHSILHVKALNLPRTWKPHDLFSLLLDPPAKKDVIIGILQLKELGALGLKMDGQICPDNGDLTEMGKILGSLPVSPHLGRLLIFSYVFGVLGDGILLAAGLSIQSVFATSINTGRNPLEDWYDRRIMYGADFGSDSVSLLLAWELYVAARGSGQILNFEQQQRWCDDHLISFSRLRELNQLKSELQLRLSNLGMYHPDRGDIEQVADVKGKMDILRILLAAAFYPNYFVQKPIDSRYAAETLPYGDPQLTVEFTHLPGKDGPLYEEQLRALVEHPNEIPPDIMYTTDAAADKAYVTFSRHSLSSDNSAARGVHLALHRTRGFRDKPKYTPIQPPQMYRDQVEAHAIAVRQEASLSSLFLGRRRDPRKTPVIPPAQDSALDAWRMPGVTIANIESGDRIFVHTVRQQPELQLLHQRLQTLKQQGLPALAQIRAGDFAVVCQNPEFVVKRVQIISQLSGTTYRAFLVDFGEYVTVQEQEIRQIPSYAAQTPAFAFEFRFANIHIREIRLKETWEFLSGGVLEAPGMGFIQLEVYSVLGSVIHGILLVNNKVTGYRDVNLNDELVTLGFACRATESYLSQTSHDNPIGHWQCGPTIRIVDLPPGFPLLNGNAQRQELHGPYTPLVCQFRSFIQQWQSCHVRCSVDSVNHRILDGRPEMGEITQRILVASVVERSEKSSDKLVLRHSTVLPRQPGMLAVLITLFAPCVQLKALPGVSTDGYVGAMAGVGFAASKDGKKALSLYPEHDLRASFDVVLTPSDVDAIDGLRLMINTLIKGIADFKPRPGVRNIPTAQFGNLVIMQKNCHDLLFEILLRPRKQCPDFSKREFAANFTWSMKDRPLQNTGITDVMLQPLYLTDLPNQKRLLERDELHDAMLRLHQEAIRSFSDPAAASLGDRISMDCEICRYHFKRRQDIAVHIHSPEHKQRLRERHAELGCF</sequence>
<dbReference type="Gene3D" id="2.30.30.140">
    <property type="match status" value="1"/>
</dbReference>
<reference evidence="20" key="1">
    <citation type="submission" date="2017-01" db="EMBL/GenBank/DDBJ databases">
        <title>Comparative genomics of anhydrobiosis in the tardigrade Hypsibius dujardini.</title>
        <authorList>
            <person name="Yoshida Y."/>
            <person name="Koutsovoulos G."/>
            <person name="Laetsch D."/>
            <person name="Stevens L."/>
            <person name="Kumar S."/>
            <person name="Horikawa D."/>
            <person name="Ishino K."/>
            <person name="Komine S."/>
            <person name="Tomita M."/>
            <person name="Blaxter M."/>
            <person name="Arakawa K."/>
        </authorList>
    </citation>
    <scope>NUCLEOTIDE SEQUENCE [LARGE SCALE GENOMIC DNA]</scope>
    <source>
        <strain evidence="20">Z151</strain>
    </source>
</reference>
<evidence type="ECO:0000256" key="6">
    <source>
        <dbReference type="ARBA" id="ARBA00022490"/>
    </source>
</evidence>
<dbReference type="EMBL" id="MTYJ01000004">
    <property type="protein sequence ID" value="OQV24998.1"/>
    <property type="molecule type" value="Genomic_DNA"/>
</dbReference>
<dbReference type="Gene3D" id="2.40.50.90">
    <property type="match status" value="1"/>
</dbReference>
<dbReference type="InterPro" id="IPR027417">
    <property type="entry name" value="P-loop_NTPase"/>
</dbReference>
<comment type="catalytic activity">
    <reaction evidence="15">
        <text>ATP + H2O = ADP + phosphate + H(+)</text>
        <dbReference type="Rhea" id="RHEA:13065"/>
        <dbReference type="ChEBI" id="CHEBI:15377"/>
        <dbReference type="ChEBI" id="CHEBI:15378"/>
        <dbReference type="ChEBI" id="CHEBI:30616"/>
        <dbReference type="ChEBI" id="CHEBI:43474"/>
        <dbReference type="ChEBI" id="CHEBI:456216"/>
        <dbReference type="EC" id="3.6.4.13"/>
    </reaction>
</comment>
<keyword evidence="5" id="KW-0217">Developmental protein</keyword>
<evidence type="ECO:0000256" key="8">
    <source>
        <dbReference type="ARBA" id="ARBA00022782"/>
    </source>
</evidence>
<name>A0A1W0XC64_HYPEX</name>
<dbReference type="EC" id="3.6.4.13" evidence="3"/>
<dbReference type="InterPro" id="IPR007502">
    <property type="entry name" value="Helicase-assoc_dom"/>
</dbReference>
<dbReference type="PROSITE" id="PS00028">
    <property type="entry name" value="ZINC_FINGER_C2H2_1"/>
    <property type="match status" value="1"/>
</dbReference>
<keyword evidence="14" id="KW-0469">Meiosis</keyword>
<dbReference type="PANTHER" id="PTHR18934">
    <property type="entry name" value="ATP-DEPENDENT RNA HELICASE"/>
    <property type="match status" value="1"/>
</dbReference>
<dbReference type="InterPro" id="IPR002999">
    <property type="entry name" value="Tudor"/>
</dbReference>
<evidence type="ECO:0000256" key="4">
    <source>
        <dbReference type="ARBA" id="ARBA00013352"/>
    </source>
</evidence>
<keyword evidence="6" id="KW-0963">Cytoplasm</keyword>
<dbReference type="CDD" id="cd20379">
    <property type="entry name" value="Tudor_dTUD-like"/>
    <property type="match status" value="1"/>
</dbReference>
<dbReference type="Gene3D" id="1.20.120.1080">
    <property type="match status" value="1"/>
</dbReference>
<evidence type="ECO:0000256" key="11">
    <source>
        <dbReference type="ARBA" id="ARBA00022840"/>
    </source>
</evidence>
<dbReference type="Pfam" id="PF00270">
    <property type="entry name" value="DEAD"/>
    <property type="match status" value="1"/>
</dbReference>
<evidence type="ECO:0000256" key="9">
    <source>
        <dbReference type="ARBA" id="ARBA00022801"/>
    </source>
</evidence>
<dbReference type="Pfam" id="PF00567">
    <property type="entry name" value="TUDOR"/>
    <property type="match status" value="1"/>
</dbReference>
<dbReference type="OrthoDB" id="66977at2759"/>
<dbReference type="SMART" id="SM00490">
    <property type="entry name" value="HELICc"/>
    <property type="match status" value="1"/>
</dbReference>
<keyword evidence="13" id="KW-0943">RNA-mediated gene silencing</keyword>
<evidence type="ECO:0000256" key="1">
    <source>
        <dbReference type="ARBA" id="ARBA00004496"/>
    </source>
</evidence>
<comment type="subcellular location">
    <subcellularLocation>
        <location evidence="1">Cytoplasm</location>
    </subcellularLocation>
</comment>
<dbReference type="GO" id="GO:0003723">
    <property type="term" value="F:RNA binding"/>
    <property type="evidence" value="ECO:0007669"/>
    <property type="project" value="TreeGrafter"/>
</dbReference>
<proteinExistence type="inferred from homology"/>